<keyword evidence="1" id="KW-0966">Cell projection</keyword>
<dbReference type="EMBL" id="AJYB01000002">
    <property type="protein sequence ID" value="EIM08472.1"/>
    <property type="molecule type" value="Genomic_DNA"/>
</dbReference>
<keyword evidence="1" id="KW-0969">Cilium</keyword>
<name>A0AA87LVG0_9BACL</name>
<proteinExistence type="predicted"/>
<accession>A0AA87LVG0</accession>
<keyword evidence="1" id="KW-0282">Flagellum</keyword>
<comment type="caution">
    <text evidence="1">The sequence shown here is derived from an EMBL/GenBank/DDBJ whole genome shotgun (WGS) entry which is preliminary data.</text>
</comment>
<dbReference type="Proteomes" id="UP000004725">
    <property type="component" value="Unassembled WGS sequence"/>
</dbReference>
<gene>
    <name evidence="1" type="ORF">A1A1_00200</name>
</gene>
<sequence>MDMKANQLDNCRICGTLFLKDYTDYCLDCYKEIEEEFKLVNNFLKIECNRFADIQEVSGSTTVSVKQIADFIRDGRIYAEDFPNLGYPCKHCGKVIKRQILCDDCFEDFSLEIDATMKNDKFLEETGRKRVRPKVNAQYWKIR</sequence>
<dbReference type="AlphaFoldDB" id="A0AA87LVG0"/>
<evidence type="ECO:0000313" key="2">
    <source>
        <dbReference type="Proteomes" id="UP000004725"/>
    </source>
</evidence>
<reference evidence="1 2" key="1">
    <citation type="journal article" date="2012" name="J. Bacteriol.">
        <title>Genome Sequence of the Antarctic Psychrophile Bacterium Planococcus antarcticus DSM 14505.</title>
        <authorList>
            <person name="Margolles A."/>
            <person name="Gueimonde M."/>
            <person name="Sanchez B."/>
        </authorList>
    </citation>
    <scope>NUCLEOTIDE SEQUENCE [LARGE SCALE GENOMIC DNA]</scope>
    <source>
        <strain evidence="1 2">DSM 14505</strain>
    </source>
</reference>
<evidence type="ECO:0000313" key="1">
    <source>
        <dbReference type="EMBL" id="EIM08472.1"/>
    </source>
</evidence>
<protein>
    <submittedName>
        <fullName evidence="1">Flagellar protein</fullName>
    </submittedName>
</protein>
<organism evidence="1 2">
    <name type="scientific">Planococcus antarcticus DSM 14505</name>
    <dbReference type="NCBI Taxonomy" id="1185653"/>
    <lineage>
        <taxon>Bacteria</taxon>
        <taxon>Bacillati</taxon>
        <taxon>Bacillota</taxon>
        <taxon>Bacilli</taxon>
        <taxon>Bacillales</taxon>
        <taxon>Caryophanaceae</taxon>
        <taxon>Planococcus</taxon>
    </lineage>
</organism>